<dbReference type="STRING" id="187868.SAMN05192589_11179"/>
<protein>
    <recommendedName>
        <fullName evidence="4">Lipoprotein</fullName>
    </recommendedName>
</protein>
<organism evidence="2 3">
    <name type="scientific">Paracidovorax valerianellae</name>
    <dbReference type="NCBI Taxonomy" id="187868"/>
    <lineage>
        <taxon>Bacteria</taxon>
        <taxon>Pseudomonadati</taxon>
        <taxon>Pseudomonadota</taxon>
        <taxon>Betaproteobacteria</taxon>
        <taxon>Burkholderiales</taxon>
        <taxon>Comamonadaceae</taxon>
        <taxon>Paracidovorax</taxon>
    </lineage>
</organism>
<proteinExistence type="predicted"/>
<keyword evidence="3" id="KW-1185">Reference proteome</keyword>
<dbReference type="PROSITE" id="PS51257">
    <property type="entry name" value="PROKAR_LIPOPROTEIN"/>
    <property type="match status" value="1"/>
</dbReference>
<evidence type="ECO:0008006" key="4">
    <source>
        <dbReference type="Google" id="ProtNLM"/>
    </source>
</evidence>
<accession>A0A1G6ZFL4</accession>
<dbReference type="RefSeq" id="WP_092744858.1">
    <property type="nucleotide sequence ID" value="NZ_FMZC01000011.1"/>
</dbReference>
<sequence>MHKGWMGLGCAVAALVAGCGDGAVRQVKHLERGDVPGRAVGAALDQRQACAAVQWRSFQDAQGRRLVEYACEHRQATAHYARLTRDALAALVPGQSREPGGAEVVYLLHQRSVDFRRVREVTEWRMDGAAPVWIGSRVDTEYASHTARESVSADFVFGEAAHDGPALSANYQRLLERAWRGYRPLPASGVVHRKLAAAPPVLAVPGAGANSSPLWPAPPGESLRAAPPSTQGRQPPGAAPAPAGTSATVLRRLEGVR</sequence>
<name>A0A1G6ZFL4_9BURK</name>
<gene>
    <name evidence="2" type="ORF">SAMN05192589_11179</name>
</gene>
<reference evidence="2 3" key="1">
    <citation type="submission" date="2016-10" db="EMBL/GenBank/DDBJ databases">
        <authorList>
            <person name="de Groot N.N."/>
        </authorList>
    </citation>
    <scope>NUCLEOTIDE SEQUENCE [LARGE SCALE GENOMIC DNA]</scope>
    <source>
        <strain evidence="2 3">DSM 16619</strain>
    </source>
</reference>
<dbReference type="AlphaFoldDB" id="A0A1G6ZFL4"/>
<evidence type="ECO:0000313" key="2">
    <source>
        <dbReference type="EMBL" id="SDE01242.1"/>
    </source>
</evidence>
<dbReference type="Proteomes" id="UP000198781">
    <property type="component" value="Unassembled WGS sequence"/>
</dbReference>
<dbReference type="EMBL" id="FMZC01000011">
    <property type="protein sequence ID" value="SDE01242.1"/>
    <property type="molecule type" value="Genomic_DNA"/>
</dbReference>
<feature type="region of interest" description="Disordered" evidence="1">
    <location>
        <begin position="212"/>
        <end position="257"/>
    </location>
</feature>
<evidence type="ECO:0000313" key="3">
    <source>
        <dbReference type="Proteomes" id="UP000198781"/>
    </source>
</evidence>
<evidence type="ECO:0000256" key="1">
    <source>
        <dbReference type="SAM" id="MobiDB-lite"/>
    </source>
</evidence>